<evidence type="ECO:0000259" key="2">
    <source>
        <dbReference type="Pfam" id="PF00501"/>
    </source>
</evidence>
<evidence type="ECO:0000313" key="3">
    <source>
        <dbReference type="EMBL" id="MBU2712646.1"/>
    </source>
</evidence>
<sequence length="488" mass="53694">MGSVAAEGESFFCPVRTQAINHPDRIAVHLQHEKALSYSALDLSVSVVQQQLAQQISPGDQVVVQLGNSFHQVVLLLALWRCRAVVVPLNPALSAKATIHFIDKVEACFAYPEKTANVLQIPLLQFSFPSRDMGGRRAQRQCASISLGTERQLVTLLFTSGSTGEPKVVAHSLGNYWASAQGTLAKLPLASEDCWLLSLPLYHVGGLATLWRVWLAGAALAIAEDKSYQLAVYLQLPITHCSLVATQLRRLLVQGLANNSGPLKAIILGGGPVPDSLLAALPSSVQSWMSYGLTEMTAMVTLGRWQGDSQLAGSCLPQREITLHPDGEIWVRGETLCLGYWQQGTIRSILNDWGWFATRDIGQWCQQDKLLPPKCLKVLGRLDAQFISGGENIQPEAIEAILYQQEGVQRALVCAIADQEFGLRPVAIVDVSHTCHWQPNLWQSAIIEQFPRFCVPDHWLKWPVALQVGGLKVSRQQLKKWAELQLEA</sequence>
<dbReference type="InterPro" id="IPR000873">
    <property type="entry name" value="AMP-dep_synth/lig_dom"/>
</dbReference>
<evidence type="ECO:0000256" key="1">
    <source>
        <dbReference type="ARBA" id="ARBA00006432"/>
    </source>
</evidence>
<name>A0ABS5ZF09_9GAMM</name>
<accession>A0ABS5ZF09</accession>
<organism evidence="3 4">
    <name type="scientific">Zooshikella harenae</name>
    <dbReference type="NCBI Taxonomy" id="2827238"/>
    <lineage>
        <taxon>Bacteria</taxon>
        <taxon>Pseudomonadati</taxon>
        <taxon>Pseudomonadota</taxon>
        <taxon>Gammaproteobacteria</taxon>
        <taxon>Oceanospirillales</taxon>
        <taxon>Zooshikellaceae</taxon>
        <taxon>Zooshikella</taxon>
    </lineage>
</organism>
<keyword evidence="4" id="KW-1185">Reference proteome</keyword>
<comment type="caution">
    <text evidence="3">The sequence shown here is derived from an EMBL/GenBank/DDBJ whole genome shotgun (WGS) entry which is preliminary data.</text>
</comment>
<dbReference type="RefSeq" id="WP_215820873.1">
    <property type="nucleotide sequence ID" value="NZ_JAGSOY010000044.1"/>
</dbReference>
<comment type="similarity">
    <text evidence="1">Belongs to the ATP-dependent AMP-binding enzyme family.</text>
</comment>
<protein>
    <submittedName>
        <fullName evidence="3">AMP-binding protein</fullName>
    </submittedName>
</protein>
<dbReference type="PANTHER" id="PTHR43201">
    <property type="entry name" value="ACYL-COA SYNTHETASE"/>
    <property type="match status" value="1"/>
</dbReference>
<dbReference type="Gene3D" id="3.40.50.12780">
    <property type="entry name" value="N-terminal domain of ligase-like"/>
    <property type="match status" value="1"/>
</dbReference>
<feature type="domain" description="AMP-dependent synthetase/ligase" evidence="2">
    <location>
        <begin position="16"/>
        <end position="341"/>
    </location>
</feature>
<dbReference type="Pfam" id="PF00501">
    <property type="entry name" value="AMP-binding"/>
    <property type="match status" value="1"/>
</dbReference>
<dbReference type="Proteomes" id="UP000690515">
    <property type="component" value="Unassembled WGS sequence"/>
</dbReference>
<dbReference type="EMBL" id="JAGSOY010000044">
    <property type="protein sequence ID" value="MBU2712646.1"/>
    <property type="molecule type" value="Genomic_DNA"/>
</dbReference>
<dbReference type="InterPro" id="IPR045851">
    <property type="entry name" value="AMP-bd_C_sf"/>
</dbReference>
<dbReference type="InterPro" id="IPR020845">
    <property type="entry name" value="AMP-binding_CS"/>
</dbReference>
<proteinExistence type="inferred from homology"/>
<gene>
    <name evidence="3" type="ORF">KCG35_16380</name>
</gene>
<dbReference type="SUPFAM" id="SSF56801">
    <property type="entry name" value="Acetyl-CoA synthetase-like"/>
    <property type="match status" value="1"/>
</dbReference>
<dbReference type="Gene3D" id="3.30.300.30">
    <property type="match status" value="1"/>
</dbReference>
<dbReference type="PROSITE" id="PS00455">
    <property type="entry name" value="AMP_BINDING"/>
    <property type="match status" value="1"/>
</dbReference>
<evidence type="ECO:0000313" key="4">
    <source>
        <dbReference type="Proteomes" id="UP000690515"/>
    </source>
</evidence>
<dbReference type="PANTHER" id="PTHR43201:SF8">
    <property type="entry name" value="ACYL-COA SYNTHETASE FAMILY MEMBER 3"/>
    <property type="match status" value="1"/>
</dbReference>
<dbReference type="InterPro" id="IPR042099">
    <property type="entry name" value="ANL_N_sf"/>
</dbReference>
<reference evidence="3 4" key="1">
    <citation type="submission" date="2021-04" db="EMBL/GenBank/DDBJ databases">
        <authorList>
            <person name="Pira H."/>
            <person name="Risdian C."/>
            <person name="Wink J."/>
        </authorList>
    </citation>
    <scope>NUCLEOTIDE SEQUENCE [LARGE SCALE GENOMIC DNA]</scope>
    <source>
        <strain evidence="3 4">WH53</strain>
    </source>
</reference>
<dbReference type="Gene3D" id="3.40.50.980">
    <property type="match status" value="1"/>
</dbReference>